<dbReference type="PANTHER" id="PTHR40590">
    <property type="entry name" value="CYTOPLASMIC PROTEIN-RELATED"/>
    <property type="match status" value="1"/>
</dbReference>
<reference evidence="3" key="1">
    <citation type="submission" date="2009-07" db="EMBL/GenBank/DDBJ databases">
        <title>Complete sequence of chromosome of Methylovorus sp. SIP3-4.</title>
        <authorList>
            <person name="Lucas S."/>
            <person name="Copeland A."/>
            <person name="Lapidus A."/>
            <person name="Glavina del Rio T."/>
            <person name="Tice H."/>
            <person name="Bruce D."/>
            <person name="Goodwin L."/>
            <person name="Pitluck S."/>
            <person name="Clum A."/>
            <person name="Larimer F."/>
            <person name="Land M."/>
            <person name="Hauser L."/>
            <person name="Kyrpides N."/>
            <person name="Mikhailova N."/>
            <person name="Kayluzhnaya M."/>
            <person name="Chistoserdova L."/>
        </authorList>
    </citation>
    <scope>NUCLEOTIDE SEQUENCE [LARGE SCALE GENOMIC DNA]</scope>
    <source>
        <strain evidence="3">SIP3-4</strain>
    </source>
</reference>
<dbReference type="PANTHER" id="PTHR40590:SF1">
    <property type="entry name" value="CYTOPLASMIC PROTEIN"/>
    <property type="match status" value="1"/>
</dbReference>
<dbReference type="InterPro" id="IPR002816">
    <property type="entry name" value="TraB/PrgY/GumN_fam"/>
</dbReference>
<evidence type="ECO:0000313" key="2">
    <source>
        <dbReference type="EMBL" id="ACT50365.1"/>
    </source>
</evidence>
<reference evidence="2 3" key="2">
    <citation type="journal article" date="2011" name="J. Bacteriol.">
        <title>Genomes of three methylotrophs from a single niche uncover genetic and metabolic divergence of Methylophilaceae.</title>
        <authorList>
            <person name="Lapidus A."/>
            <person name="Clum A."/>
            <person name="Labutti K."/>
            <person name="Kaluzhnaya M.G."/>
            <person name="Lim S."/>
            <person name="Beck D.A."/>
            <person name="Glavina Del Rio T."/>
            <person name="Nolan M."/>
            <person name="Mavromatis K."/>
            <person name="Huntemann M."/>
            <person name="Lucas S."/>
            <person name="Lidstrom M.E."/>
            <person name="Ivanova N."/>
            <person name="Chistoserdova L."/>
        </authorList>
    </citation>
    <scope>NUCLEOTIDE SEQUENCE [LARGE SCALE GENOMIC DNA]</scope>
    <source>
        <strain evidence="2 3">SIP3-4</strain>
    </source>
</reference>
<dbReference type="eggNOG" id="COG3735">
    <property type="taxonomic scope" value="Bacteria"/>
</dbReference>
<dbReference type="InterPro" id="IPR047111">
    <property type="entry name" value="YbaP-like"/>
</dbReference>
<feature type="signal peptide" evidence="1">
    <location>
        <begin position="1"/>
        <end position="28"/>
    </location>
</feature>
<dbReference type="Pfam" id="PF01963">
    <property type="entry name" value="TraB_PrgY_gumN"/>
    <property type="match status" value="1"/>
</dbReference>
<gene>
    <name evidence="2" type="ordered locus">Msip34_1118</name>
</gene>
<accession>C6XCU0</accession>
<organism evidence="2 3">
    <name type="scientific">Methylovorus glucosotrophus (strain SIP3-4)</name>
    <dbReference type="NCBI Taxonomy" id="582744"/>
    <lineage>
        <taxon>Bacteria</taxon>
        <taxon>Pseudomonadati</taxon>
        <taxon>Pseudomonadota</taxon>
        <taxon>Betaproteobacteria</taxon>
        <taxon>Nitrosomonadales</taxon>
        <taxon>Methylophilaceae</taxon>
        <taxon>Methylovorus</taxon>
    </lineage>
</organism>
<dbReference type="Proteomes" id="UP000002743">
    <property type="component" value="Chromosome"/>
</dbReference>
<dbReference type="HOGENOM" id="CLU_057525_1_0_4"/>
<dbReference type="CDD" id="cd14789">
    <property type="entry name" value="Tiki"/>
    <property type="match status" value="1"/>
</dbReference>
<evidence type="ECO:0000256" key="1">
    <source>
        <dbReference type="SAM" id="SignalP"/>
    </source>
</evidence>
<name>C6XCU0_METGS</name>
<dbReference type="KEGG" id="mei:Msip34_1118"/>
<protein>
    <submittedName>
        <fullName evidence="2">GumN family protein</fullName>
    </submittedName>
</protein>
<feature type="chain" id="PRO_5002972626" evidence="1">
    <location>
        <begin position="29"/>
        <end position="288"/>
    </location>
</feature>
<dbReference type="OrthoDB" id="9025834at2"/>
<sequence length="288" mass="31958" precursor="true">MSLTSYSISLTARWLLGLSLLAGVSAQAADRPLLWQLQAPGGKVSYLFGTVHTDDARVNDFAPAVLTALGEVDVFMMETLPPKDQGVYLNPDQQLQELLTASELEQVRALAEVHAIGNMAMQMKPWLLAVVFDLPRPQGPYTQDIQLYAKARDLGRDVKGLETAEEHFGLLDSLSQQEQLGMLRAVLKRSQRDKERDYEMLVKAYLKGDPARIADIDTRMTGNLLPPALWAKLRVKLLDDRNDLMAPRIDAEAREKSVFVAVGAAHLAGKRGLLAQLQQAGYKLKRLK</sequence>
<dbReference type="EMBL" id="CP001674">
    <property type="protein sequence ID" value="ACT50365.1"/>
    <property type="molecule type" value="Genomic_DNA"/>
</dbReference>
<keyword evidence="3" id="KW-1185">Reference proteome</keyword>
<dbReference type="AlphaFoldDB" id="C6XCU0"/>
<evidence type="ECO:0000313" key="3">
    <source>
        <dbReference type="Proteomes" id="UP000002743"/>
    </source>
</evidence>
<proteinExistence type="predicted"/>
<keyword evidence="1" id="KW-0732">Signal</keyword>
<dbReference type="RefSeq" id="WP_015829877.1">
    <property type="nucleotide sequence ID" value="NC_012969.1"/>
</dbReference>